<dbReference type="Proteomes" id="UP000245680">
    <property type="component" value="Unassembled WGS sequence"/>
</dbReference>
<keyword evidence="3" id="KW-1185">Reference proteome</keyword>
<name>A0A2V2LJ09_9RHOB</name>
<sequence>MRLPPFFAATACAAVLAGGAAQADYEPITDRAEFLGVVTQGALTRLGISVRVTPDGGITGRAFGSPVTGSWSWDGGYFCRDLAWGGDDLGYNCQKVERDGRSVRFTSDKGKGRSASLTLE</sequence>
<feature type="chain" id="PRO_5015946568" evidence="1">
    <location>
        <begin position="24"/>
        <end position="120"/>
    </location>
</feature>
<comment type="caution">
    <text evidence="2">The sequence shown here is derived from an EMBL/GenBank/DDBJ whole genome shotgun (WGS) entry which is preliminary data.</text>
</comment>
<reference evidence="2 3" key="1">
    <citation type="submission" date="2018-05" db="EMBL/GenBank/DDBJ databases">
        <title>Rhodobacteraceae gen. nov., sp. nov. isolated from sea water.</title>
        <authorList>
            <person name="Ren Y."/>
        </authorList>
    </citation>
    <scope>NUCLEOTIDE SEQUENCE [LARGE SCALE GENOMIC DNA]</scope>
    <source>
        <strain evidence="2 3">TG-679</strain>
    </source>
</reference>
<proteinExistence type="predicted"/>
<feature type="signal peptide" evidence="1">
    <location>
        <begin position="1"/>
        <end position="23"/>
    </location>
</feature>
<dbReference type="OrthoDB" id="7874348at2"/>
<evidence type="ECO:0000256" key="1">
    <source>
        <dbReference type="SAM" id="SignalP"/>
    </source>
</evidence>
<gene>
    <name evidence="2" type="ORF">DKT77_14635</name>
</gene>
<evidence type="ECO:0000313" key="3">
    <source>
        <dbReference type="Proteomes" id="UP000245680"/>
    </source>
</evidence>
<dbReference type="AlphaFoldDB" id="A0A2V2LJ09"/>
<accession>A0A2V2LJ09</accession>
<organism evidence="2 3">
    <name type="scientific">Meridianimarinicoccus roseus</name>
    <dbReference type="NCBI Taxonomy" id="2072018"/>
    <lineage>
        <taxon>Bacteria</taxon>
        <taxon>Pseudomonadati</taxon>
        <taxon>Pseudomonadota</taxon>
        <taxon>Alphaproteobacteria</taxon>
        <taxon>Rhodobacterales</taxon>
        <taxon>Paracoccaceae</taxon>
        <taxon>Meridianimarinicoccus</taxon>
    </lineage>
</organism>
<evidence type="ECO:0000313" key="2">
    <source>
        <dbReference type="EMBL" id="PWR01833.1"/>
    </source>
</evidence>
<dbReference type="EMBL" id="QGKU01000047">
    <property type="protein sequence ID" value="PWR01833.1"/>
    <property type="molecule type" value="Genomic_DNA"/>
</dbReference>
<protein>
    <submittedName>
        <fullName evidence="2">Dihydrodipicolinate reductase</fullName>
    </submittedName>
</protein>
<keyword evidence="1" id="KW-0732">Signal</keyword>
<dbReference type="RefSeq" id="WP_109812415.1">
    <property type="nucleotide sequence ID" value="NZ_QGKU01000047.1"/>
</dbReference>